<feature type="transmembrane region" description="Helical" evidence="1">
    <location>
        <begin position="224"/>
        <end position="247"/>
    </location>
</feature>
<feature type="transmembrane region" description="Helical" evidence="1">
    <location>
        <begin position="158"/>
        <end position="176"/>
    </location>
</feature>
<dbReference type="Pfam" id="PF10318">
    <property type="entry name" value="7TM_GPCR_Srh"/>
    <property type="match status" value="2"/>
</dbReference>
<reference evidence="2 3" key="1">
    <citation type="submission" date="2019-12" db="EMBL/GenBank/DDBJ databases">
        <title>Chromosome-level assembly of the Caenorhabditis remanei genome.</title>
        <authorList>
            <person name="Teterina A.A."/>
            <person name="Willis J.H."/>
            <person name="Phillips P.C."/>
        </authorList>
    </citation>
    <scope>NUCLEOTIDE SEQUENCE [LARGE SCALE GENOMIC DNA]</scope>
    <source>
        <strain evidence="2 3">PX506</strain>
        <tissue evidence="2">Whole organism</tissue>
    </source>
</reference>
<dbReference type="CTD" id="9839079"/>
<comment type="caution">
    <text evidence="2">The sequence shown here is derived from an EMBL/GenBank/DDBJ whole genome shotgun (WGS) entry which is preliminary data.</text>
</comment>
<protein>
    <submittedName>
        <fullName evidence="2">Uncharacterized protein</fullName>
    </submittedName>
</protein>
<feature type="transmembrane region" description="Helical" evidence="1">
    <location>
        <begin position="56"/>
        <end position="76"/>
    </location>
</feature>
<keyword evidence="1" id="KW-0472">Membrane</keyword>
<dbReference type="EMBL" id="WUAV01000005">
    <property type="protein sequence ID" value="KAF1753005.1"/>
    <property type="molecule type" value="Genomic_DNA"/>
</dbReference>
<dbReference type="PANTHER" id="PTHR47405:SF1">
    <property type="entry name" value="SERPENTINE RECEPTOR, CLASS H"/>
    <property type="match status" value="1"/>
</dbReference>
<feature type="transmembrane region" description="Helical" evidence="1">
    <location>
        <begin position="13"/>
        <end position="35"/>
    </location>
</feature>
<feature type="transmembrane region" description="Helical" evidence="1">
    <location>
        <begin position="309"/>
        <end position="330"/>
    </location>
</feature>
<dbReference type="RefSeq" id="XP_003115787.2">
    <property type="nucleotide sequence ID" value="XM_003115739.2"/>
</dbReference>
<accession>A0A6A5GEA0</accession>
<feature type="transmembrane region" description="Helical" evidence="1">
    <location>
        <begin position="117"/>
        <end position="138"/>
    </location>
</feature>
<dbReference type="Proteomes" id="UP000483820">
    <property type="component" value="Chromosome V"/>
</dbReference>
<feature type="transmembrane region" description="Helical" evidence="1">
    <location>
        <begin position="370"/>
        <end position="394"/>
    </location>
</feature>
<feature type="transmembrane region" description="Helical" evidence="1">
    <location>
        <begin position="415"/>
        <end position="440"/>
    </location>
</feature>
<proteinExistence type="predicted"/>
<feature type="transmembrane region" description="Helical" evidence="1">
    <location>
        <begin position="188"/>
        <end position="212"/>
    </location>
</feature>
<dbReference type="AlphaFoldDB" id="A0A6A5GEA0"/>
<dbReference type="InterPro" id="IPR019422">
    <property type="entry name" value="7TM_GPCR_serpentine_rcpt_Srh"/>
</dbReference>
<name>A0A6A5GEA0_CAERE</name>
<keyword evidence="1" id="KW-0812">Transmembrane</keyword>
<feature type="transmembrane region" description="Helical" evidence="1">
    <location>
        <begin position="267"/>
        <end position="288"/>
    </location>
</feature>
<evidence type="ECO:0000256" key="1">
    <source>
        <dbReference type="SAM" id="Phobius"/>
    </source>
</evidence>
<organism evidence="2 3">
    <name type="scientific">Caenorhabditis remanei</name>
    <name type="common">Caenorhabditis vulgaris</name>
    <dbReference type="NCBI Taxonomy" id="31234"/>
    <lineage>
        <taxon>Eukaryota</taxon>
        <taxon>Metazoa</taxon>
        <taxon>Ecdysozoa</taxon>
        <taxon>Nematoda</taxon>
        <taxon>Chromadorea</taxon>
        <taxon>Rhabditida</taxon>
        <taxon>Rhabditina</taxon>
        <taxon>Rhabditomorpha</taxon>
        <taxon>Rhabditoidea</taxon>
        <taxon>Rhabditidae</taxon>
        <taxon>Peloderinae</taxon>
        <taxon>Caenorhabditis</taxon>
    </lineage>
</organism>
<dbReference type="KEGG" id="crq:GCK72_019560"/>
<evidence type="ECO:0000313" key="2">
    <source>
        <dbReference type="EMBL" id="KAF1753005.1"/>
    </source>
</evidence>
<sequence length="508" mass="58186">MCSNNFIAEYAPIVFQFLPICLIYTGTSILALFVYRMEAVIVHRSEKSRIRKCIVYLKYLFIVSIVVVLAFTVLIYPDLKYQKDYKLKMEQRFGTFQPYMWCDNCFFFNFDSILFQWFFRVAAVAVVLGTTSATLALFQTIKCINSVNIQLSAKTKTIHRNFLVSLVIANSTDNMLNDTCYFEEPFDFMIIHYIALSLSAIVYGIAFFVLIFKTPKHFSKYRNYLAAHIFSGFLLDFVMGVLWKVTIVLPVPIMCSNTFVSEYAPNVFQLLPACFAYTGASAISLFVYRMEAVIVHRSEQSVIRKVVKYVKYAFYVNIVIVLLLTILIYSDLKNQKEYKMKMEVRFGTFKPYMWCDNCFFCNFDSNTFRIFFYAAGCAVVLGGLTGGIAFHVTVKALKSVSLRLTAKTRAIHRNYLLSLSLAAAVHVICILVPLLGFLSAINVLISLSQFRYFPFILALVIQEHGAASTVIMFLTNNLLRNALKKMFFCEELIPTVENSNNNRSTFVT</sequence>
<dbReference type="GeneID" id="9839079"/>
<gene>
    <name evidence="2" type="ORF">GCK72_019560</name>
</gene>
<evidence type="ECO:0000313" key="3">
    <source>
        <dbReference type="Proteomes" id="UP000483820"/>
    </source>
</evidence>
<dbReference type="PANTHER" id="PTHR47405">
    <property type="entry name" value="SERPENTINE RECEPTOR, CLASS H-RELATED"/>
    <property type="match status" value="1"/>
</dbReference>
<keyword evidence="1" id="KW-1133">Transmembrane helix</keyword>
<feature type="transmembrane region" description="Helical" evidence="1">
    <location>
        <begin position="452"/>
        <end position="475"/>
    </location>
</feature>